<dbReference type="Pfam" id="PF05360">
    <property type="entry name" value="YiaAB"/>
    <property type="match status" value="1"/>
</dbReference>
<dbReference type="PANTHER" id="PTHR37290:SF1">
    <property type="entry name" value="INNER MEMBRANE PROTEIN YIAA"/>
    <property type="match status" value="1"/>
</dbReference>
<dbReference type="InterPro" id="IPR008024">
    <property type="entry name" value="YiaAB"/>
</dbReference>
<organism evidence="3 4">
    <name type="scientific">Mycobacterium shigaense</name>
    <dbReference type="NCBI Taxonomy" id="722731"/>
    <lineage>
        <taxon>Bacteria</taxon>
        <taxon>Bacillati</taxon>
        <taxon>Actinomycetota</taxon>
        <taxon>Actinomycetes</taxon>
        <taxon>Mycobacteriales</taxon>
        <taxon>Mycobacteriaceae</taxon>
        <taxon>Mycobacterium</taxon>
        <taxon>Mycobacterium simiae complex</taxon>
    </lineage>
</organism>
<keyword evidence="1" id="KW-1133">Transmembrane helix</keyword>
<dbReference type="Proteomes" id="UP000217736">
    <property type="component" value="Chromosome"/>
</dbReference>
<dbReference type="EMBL" id="AP018164">
    <property type="protein sequence ID" value="BAX94612.1"/>
    <property type="molecule type" value="Genomic_DNA"/>
</dbReference>
<keyword evidence="4" id="KW-1185">Reference proteome</keyword>
<name>A0A1Z4ENZ0_9MYCO</name>
<dbReference type="AlphaFoldDB" id="A0A1Z4ENZ0"/>
<dbReference type="InterPro" id="IPR038972">
    <property type="entry name" value="YiaA-like"/>
</dbReference>
<accession>A0A1Z4ENZ0</accession>
<feature type="transmembrane region" description="Helical" evidence="1">
    <location>
        <begin position="49"/>
        <end position="68"/>
    </location>
</feature>
<evidence type="ECO:0000256" key="1">
    <source>
        <dbReference type="SAM" id="Phobius"/>
    </source>
</evidence>
<evidence type="ECO:0000313" key="3">
    <source>
        <dbReference type="EMBL" id="BAX94612.1"/>
    </source>
</evidence>
<reference evidence="4" key="1">
    <citation type="submission" date="2017-06" db="EMBL/GenBank/DDBJ databases">
        <title>Complete Genome Sequence of Mycobacterium shigaense.</title>
        <authorList>
            <person name="Fukano H."/>
            <person name="Yoshida M."/>
            <person name="Kazumi Y."/>
            <person name="Ogura Y."/>
            <person name="Mitarai S."/>
            <person name="Hayashi T."/>
            <person name="Hoshino Y."/>
        </authorList>
    </citation>
    <scope>NUCLEOTIDE SEQUENCE [LARGE SCALE GENOMIC DNA]</scope>
    <source>
        <strain evidence="4">UN-152</strain>
    </source>
</reference>
<proteinExistence type="predicted"/>
<gene>
    <name evidence="3" type="ORF">MSG_04497</name>
</gene>
<dbReference type="PANTHER" id="PTHR37290">
    <property type="entry name" value="INNER MEMBRANE PROTEIN YIAA-RELATED"/>
    <property type="match status" value="1"/>
</dbReference>
<keyword evidence="1" id="KW-0812">Transmembrane</keyword>
<dbReference type="GO" id="GO:0006974">
    <property type="term" value="P:DNA damage response"/>
    <property type="evidence" value="ECO:0007669"/>
    <property type="project" value="TreeGrafter"/>
</dbReference>
<keyword evidence="1" id="KW-0472">Membrane</keyword>
<evidence type="ECO:0000313" key="4">
    <source>
        <dbReference type="Proteomes" id="UP000217736"/>
    </source>
</evidence>
<sequence length="100" mass="10987">MMIDMSLPNNTSKNTPAFFVQAAVAFGVSFVSALGGIYFLPLDPWQRLFLGITVLFLVSSAFTLAKVIRDQQEAATVRVRLDEARVEKLLAEYDPFSAAA</sequence>
<feature type="domain" description="YiaAB two helix" evidence="2">
    <location>
        <begin position="18"/>
        <end position="70"/>
    </location>
</feature>
<dbReference type="GO" id="GO:0005886">
    <property type="term" value="C:plasma membrane"/>
    <property type="evidence" value="ECO:0007669"/>
    <property type="project" value="TreeGrafter"/>
</dbReference>
<protein>
    <recommendedName>
        <fullName evidence="2">YiaAB two helix domain-containing protein</fullName>
    </recommendedName>
</protein>
<evidence type="ECO:0000259" key="2">
    <source>
        <dbReference type="Pfam" id="PF05360"/>
    </source>
</evidence>
<dbReference type="KEGG" id="mshg:MSG_04497"/>